<evidence type="ECO:0000256" key="1">
    <source>
        <dbReference type="ARBA" id="ARBA00007598"/>
    </source>
</evidence>
<evidence type="ECO:0000259" key="3">
    <source>
        <dbReference type="Pfam" id="PF14833"/>
    </source>
</evidence>
<dbReference type="InterPro" id="IPR013328">
    <property type="entry name" value="6PGD_dom2"/>
</dbReference>
<feature type="domain" description="3-hydroxyisobutyrate dehydrogenase-like NAD-binding" evidence="3">
    <location>
        <begin position="252"/>
        <end position="369"/>
    </location>
</feature>
<evidence type="ECO:0000313" key="4">
    <source>
        <dbReference type="EMBL" id="KAK9824263.1"/>
    </source>
</evidence>
<dbReference type="Gene3D" id="3.40.50.720">
    <property type="entry name" value="NAD(P)-binding Rossmann-like Domain"/>
    <property type="match status" value="1"/>
</dbReference>
<dbReference type="SUPFAM" id="SSF48179">
    <property type="entry name" value="6-phosphogluconate dehydrogenase C-terminal domain-like"/>
    <property type="match status" value="1"/>
</dbReference>
<gene>
    <name evidence="4" type="ORF">WJX72_009062</name>
</gene>
<name>A0AAW1QSR2_9CHLO</name>
<dbReference type="InterPro" id="IPR008927">
    <property type="entry name" value="6-PGluconate_DH-like_C_sf"/>
</dbReference>
<organism evidence="4 5">
    <name type="scientific">[Myrmecia] bisecta</name>
    <dbReference type="NCBI Taxonomy" id="41462"/>
    <lineage>
        <taxon>Eukaryota</taxon>
        <taxon>Viridiplantae</taxon>
        <taxon>Chlorophyta</taxon>
        <taxon>core chlorophytes</taxon>
        <taxon>Trebouxiophyceae</taxon>
        <taxon>Trebouxiales</taxon>
        <taxon>Trebouxiaceae</taxon>
        <taxon>Myrmecia</taxon>
    </lineage>
</organism>
<dbReference type="Pfam" id="PF14833">
    <property type="entry name" value="NAD_binding_11"/>
    <property type="match status" value="1"/>
</dbReference>
<dbReference type="PANTHER" id="PTHR43580:SF9">
    <property type="entry name" value="GLYOXYLATE_SUCCINIC SEMIALDEHYDE REDUCTASE 1"/>
    <property type="match status" value="1"/>
</dbReference>
<reference evidence="4 5" key="1">
    <citation type="journal article" date="2024" name="Nat. Commun.">
        <title>Phylogenomics reveals the evolutionary origins of lichenization in chlorophyte algae.</title>
        <authorList>
            <person name="Puginier C."/>
            <person name="Libourel C."/>
            <person name="Otte J."/>
            <person name="Skaloud P."/>
            <person name="Haon M."/>
            <person name="Grisel S."/>
            <person name="Petersen M."/>
            <person name="Berrin J.G."/>
            <person name="Delaux P.M."/>
            <person name="Dal Grande F."/>
            <person name="Keller J."/>
        </authorList>
    </citation>
    <scope>NUCLEOTIDE SEQUENCE [LARGE SCALE GENOMIC DNA]</scope>
    <source>
        <strain evidence="4 5">SAG 2043</strain>
    </source>
</reference>
<proteinExistence type="inferred from homology"/>
<evidence type="ECO:0000259" key="2">
    <source>
        <dbReference type="Pfam" id="PF03446"/>
    </source>
</evidence>
<dbReference type="InterPro" id="IPR051265">
    <property type="entry name" value="HIBADH-related_NP60_sf"/>
</dbReference>
<accession>A0AAW1QSR2</accession>
<dbReference type="Pfam" id="PF03446">
    <property type="entry name" value="NAD_binding_2"/>
    <property type="match status" value="1"/>
</dbReference>
<dbReference type="InterPro" id="IPR029154">
    <property type="entry name" value="HIBADH-like_NADP-bd"/>
</dbReference>
<comment type="similarity">
    <text evidence="1">Belongs to the HIBADH-related family. NP60 subfamily.</text>
</comment>
<dbReference type="Gene3D" id="1.10.1040.10">
    <property type="entry name" value="N-(1-d-carboxylethyl)-l-norvaline Dehydrogenase, domain 2"/>
    <property type="match status" value="1"/>
</dbReference>
<dbReference type="InterPro" id="IPR036291">
    <property type="entry name" value="NAD(P)-bd_dom_sf"/>
</dbReference>
<feature type="domain" description="6-phosphogluconate dehydrogenase NADP-binding" evidence="2">
    <location>
        <begin position="92"/>
        <end position="247"/>
    </location>
</feature>
<dbReference type="InterPro" id="IPR006115">
    <property type="entry name" value="6PGDH_NADP-bd"/>
</dbReference>
<comment type="caution">
    <text evidence="4">The sequence shown here is derived from an EMBL/GenBank/DDBJ whole genome shotgun (WGS) entry which is preliminary data.</text>
</comment>
<dbReference type="AlphaFoldDB" id="A0AAW1QSR2"/>
<evidence type="ECO:0000313" key="5">
    <source>
        <dbReference type="Proteomes" id="UP001489004"/>
    </source>
</evidence>
<sequence length="377" mass="39922">MTSNVGVGHRGHATRSVRCQSCQSGAQTISWAHSRPKQGHLVWHQRSGPAAVQSSTPVLSSRHSSRWTPAWGPQAYLRRQVCVAASSTTPGVAVLGIGLMGNKIARRLAEEGFAVTAWNRDASKAAPLAEAGIRVAQSVPEALALADVVLLLLADAPAIEATLLQGEAAGQLQGKTIVQMGTIGPNQSRSIAAAVEQAGAQYMEAPVLGSQPEAAKGTLLVMVGAAQDPADTPAWKVLQSLSKKPLYLGAVGSAAAVKLALNQLIASLTVGFSTSLGLLQRNDVDIDKFMGILRDSALYAPTFDKKLQRMLDRDYANPNFPTKHLLKDIRLFTQEATEAKLSTSLLEGLQEVIASTVERGLDNTDYSAVHDGVIDPR</sequence>
<dbReference type="GO" id="GO:0051287">
    <property type="term" value="F:NAD binding"/>
    <property type="evidence" value="ECO:0007669"/>
    <property type="project" value="InterPro"/>
</dbReference>
<protein>
    <submittedName>
        <fullName evidence="4">Uncharacterized protein</fullName>
    </submittedName>
</protein>
<dbReference type="PANTHER" id="PTHR43580">
    <property type="entry name" value="OXIDOREDUCTASE GLYR1-RELATED"/>
    <property type="match status" value="1"/>
</dbReference>
<dbReference type="Proteomes" id="UP001489004">
    <property type="component" value="Unassembled WGS sequence"/>
</dbReference>
<dbReference type="SUPFAM" id="SSF51735">
    <property type="entry name" value="NAD(P)-binding Rossmann-fold domains"/>
    <property type="match status" value="1"/>
</dbReference>
<dbReference type="EMBL" id="JALJOR010000002">
    <property type="protein sequence ID" value="KAK9824263.1"/>
    <property type="molecule type" value="Genomic_DNA"/>
</dbReference>
<dbReference type="GO" id="GO:0050661">
    <property type="term" value="F:NADP binding"/>
    <property type="evidence" value="ECO:0007669"/>
    <property type="project" value="InterPro"/>
</dbReference>
<keyword evidence="5" id="KW-1185">Reference proteome</keyword>